<dbReference type="AlphaFoldDB" id="A0A6G9H484"/>
<gene>
    <name evidence="1" type="ORF">HA039_23955</name>
</gene>
<evidence type="ECO:0000313" key="2">
    <source>
        <dbReference type="Proteomes" id="UP000501179"/>
    </source>
</evidence>
<evidence type="ECO:0000313" key="1">
    <source>
        <dbReference type="EMBL" id="QIQ04927.1"/>
    </source>
</evidence>
<dbReference type="KEGG" id="slia:HA039_23955"/>
<reference evidence="1 2" key="1">
    <citation type="submission" date="2020-03" db="EMBL/GenBank/DDBJ databases">
        <title>A novel species.</title>
        <authorList>
            <person name="Gao J."/>
        </authorList>
    </citation>
    <scope>NUCLEOTIDE SEQUENCE [LARGE SCALE GENOMIC DNA]</scope>
    <source>
        <strain evidence="1 2">QMT-12</strain>
    </source>
</reference>
<accession>A0A6G9H484</accession>
<dbReference type="RefSeq" id="WP_167033280.1">
    <property type="nucleotide sequence ID" value="NZ_CP050177.1"/>
</dbReference>
<organism evidence="1 2">
    <name type="scientific">Streptomyces liangshanensis</name>
    <dbReference type="NCBI Taxonomy" id="2717324"/>
    <lineage>
        <taxon>Bacteria</taxon>
        <taxon>Bacillati</taxon>
        <taxon>Actinomycetota</taxon>
        <taxon>Actinomycetes</taxon>
        <taxon>Kitasatosporales</taxon>
        <taxon>Streptomycetaceae</taxon>
        <taxon>Streptomyces</taxon>
    </lineage>
</organism>
<dbReference type="Proteomes" id="UP000501179">
    <property type="component" value="Chromosome"/>
</dbReference>
<dbReference type="EMBL" id="CP050177">
    <property type="protein sequence ID" value="QIQ04927.1"/>
    <property type="molecule type" value="Genomic_DNA"/>
</dbReference>
<keyword evidence="2" id="KW-1185">Reference proteome</keyword>
<proteinExistence type="predicted"/>
<sequence length="588" mass="63176">MPSLLHYTVVTDPTSLPAPQPGAPSVGAVYVIVSNTHQSEVRWEYIDVEIPVGSGPSDLTDDPAVIIASADPDYTAWLEPVPDFGWDAGLGRFRARHPQGGRLTLPYDQSLVLKLEGIPVSGAAGLVRVRVLEKSGGGDDNVPMRRDHFTTTLGLVKQAAPRIPRNFRPDRNSLADVDAGGNVILKWDGPDNLDYWIRDPEGNETVVATAAQGSPVTQQAYMWSPIVPPKRGTTYTLVAGTRGPGQPEQGYFLTTTVHALVPEFGSGTRTPWVEGTVNQGRITFSADGAEIRNGSGGWGTVHADKADVDGVTTTWVRGRGADDGWIEFPETGLNVFHGQQKEWGVVHADKADVNGVNTKWVQGRGADDGRIEFPESGLDVFHGQGRDWGVVHADKADLNGVNTKWVQGRGADDGWIEFPGTGLNVFHGSGREWGNVHADKADVNGVNTKWVQGRDTGDGWIDFPKSGVRVFADGQDEWGTLKAGKADLDDLVTGEAVVRGHLAVGGGMKLSHEGEPLLLTLPDRIVFQGINDFQKWVTFADGLAVTYSKTGSVWISKAAQGLIVRGDFQVEGGNISVSKGNPPQVRTL</sequence>
<protein>
    <submittedName>
        <fullName evidence="1">Uncharacterized protein</fullName>
    </submittedName>
</protein>
<name>A0A6G9H484_9ACTN</name>